<dbReference type="EMBL" id="OZ035841">
    <property type="protein sequence ID" value="CAL1589642.1"/>
    <property type="molecule type" value="Genomic_DNA"/>
</dbReference>
<proteinExistence type="predicted"/>
<name>A0AAV2KNF6_KNICA</name>
<keyword evidence="2" id="KW-1185">Reference proteome</keyword>
<evidence type="ECO:0000313" key="1">
    <source>
        <dbReference type="EMBL" id="CAL1589642.1"/>
    </source>
</evidence>
<dbReference type="Proteomes" id="UP001497482">
    <property type="component" value="Chromosome 19"/>
</dbReference>
<accession>A0AAV2KNF6</accession>
<evidence type="ECO:0000313" key="2">
    <source>
        <dbReference type="Proteomes" id="UP001497482"/>
    </source>
</evidence>
<organism evidence="1 2">
    <name type="scientific">Knipowitschia caucasica</name>
    <name type="common">Caucasian dwarf goby</name>
    <name type="synonym">Pomatoschistus caucasicus</name>
    <dbReference type="NCBI Taxonomy" id="637954"/>
    <lineage>
        <taxon>Eukaryota</taxon>
        <taxon>Metazoa</taxon>
        <taxon>Chordata</taxon>
        <taxon>Craniata</taxon>
        <taxon>Vertebrata</taxon>
        <taxon>Euteleostomi</taxon>
        <taxon>Actinopterygii</taxon>
        <taxon>Neopterygii</taxon>
        <taxon>Teleostei</taxon>
        <taxon>Neoteleostei</taxon>
        <taxon>Acanthomorphata</taxon>
        <taxon>Gobiaria</taxon>
        <taxon>Gobiiformes</taxon>
        <taxon>Gobioidei</taxon>
        <taxon>Gobiidae</taxon>
        <taxon>Gobiinae</taxon>
        <taxon>Knipowitschia</taxon>
    </lineage>
</organism>
<protein>
    <submittedName>
        <fullName evidence="1">Uncharacterized protein</fullName>
    </submittedName>
</protein>
<gene>
    <name evidence="1" type="ORF">KC01_LOCUS19267</name>
</gene>
<dbReference type="AlphaFoldDB" id="A0AAV2KNF6"/>
<reference evidence="1 2" key="1">
    <citation type="submission" date="2024-04" db="EMBL/GenBank/DDBJ databases">
        <authorList>
            <person name="Waldvogel A.-M."/>
            <person name="Schoenle A."/>
        </authorList>
    </citation>
    <scope>NUCLEOTIDE SEQUENCE [LARGE SCALE GENOMIC DNA]</scope>
</reference>
<sequence>MSSSPCVLRHFCQHLYTASAAVLPPYTPLLLLLPRYTALSWADTGEGASATPGSRVVMVLDSASIPIDSQRAPTGVPELSALSQDGVPSEATPLCSSVASVRSRADVTSWDRLRSGICSSIRPSPHHAAFDVTKR</sequence>